<evidence type="ECO:0000313" key="3">
    <source>
        <dbReference type="Proteomes" id="UP000187134"/>
    </source>
</evidence>
<evidence type="ECO:0000256" key="1">
    <source>
        <dbReference type="SAM" id="Phobius"/>
    </source>
</evidence>
<feature type="transmembrane region" description="Helical" evidence="1">
    <location>
        <begin position="32"/>
        <end position="51"/>
    </location>
</feature>
<comment type="caution">
    <text evidence="2">The sequence shown here is derived from an EMBL/GenBank/DDBJ whole genome shotgun (WGS) entry which is preliminary data.</text>
</comment>
<accession>A0A1R1BRG7</accession>
<dbReference type="AlphaFoldDB" id="A0A1R1BRG7"/>
<protein>
    <submittedName>
        <fullName evidence="2">Uncharacterized protein</fullName>
    </submittedName>
</protein>
<dbReference type="EMBL" id="MRTJ01000007">
    <property type="protein sequence ID" value="OMF12449.1"/>
    <property type="molecule type" value="Genomic_DNA"/>
</dbReference>
<dbReference type="Proteomes" id="UP000187134">
    <property type="component" value="Unassembled WGS sequence"/>
</dbReference>
<feature type="transmembrane region" description="Helical" evidence="1">
    <location>
        <begin position="6"/>
        <end position="25"/>
    </location>
</feature>
<dbReference type="RefSeq" id="WP_076332599.1">
    <property type="nucleotide sequence ID" value="NZ_MRTJ01000007.1"/>
</dbReference>
<organism evidence="2 3">
    <name type="scientific">Paenibacillus amylolyticus</name>
    <dbReference type="NCBI Taxonomy" id="1451"/>
    <lineage>
        <taxon>Bacteria</taxon>
        <taxon>Bacillati</taxon>
        <taxon>Bacillota</taxon>
        <taxon>Bacilli</taxon>
        <taxon>Bacillales</taxon>
        <taxon>Paenibacillaceae</taxon>
        <taxon>Paenibacillus</taxon>
    </lineage>
</organism>
<keyword evidence="1" id="KW-1133">Transmembrane helix</keyword>
<sequence>MALPLALIIIIFVSAVIVLLLNTLLRKKSTLQIGLLGIEMGILGLFLTSQFQLNSWLGMAGIILLVAGFILVTIAMARKS</sequence>
<feature type="transmembrane region" description="Helical" evidence="1">
    <location>
        <begin position="57"/>
        <end position="77"/>
    </location>
</feature>
<reference evidence="2 3" key="1">
    <citation type="submission" date="2016-11" db="EMBL/GenBank/DDBJ databases">
        <title>Paenibacillus species isolates.</title>
        <authorList>
            <person name="Beno S.M."/>
        </authorList>
    </citation>
    <scope>NUCLEOTIDE SEQUENCE [LARGE SCALE GENOMIC DNA]</scope>
    <source>
        <strain evidence="2 3">FSL H8-0246</strain>
    </source>
</reference>
<gene>
    <name evidence="2" type="ORF">BK131_17605</name>
</gene>
<name>A0A1R1BRG7_PAEAM</name>
<evidence type="ECO:0000313" key="2">
    <source>
        <dbReference type="EMBL" id="OMF12449.1"/>
    </source>
</evidence>
<proteinExistence type="predicted"/>
<keyword evidence="1" id="KW-0812">Transmembrane</keyword>
<keyword evidence="1" id="KW-0472">Membrane</keyword>